<reference evidence="2 3" key="1">
    <citation type="submission" date="2014-11" db="EMBL/GenBank/DDBJ databases">
        <authorList>
            <person name="Zhu J."/>
            <person name="Qi W."/>
            <person name="Song R."/>
        </authorList>
    </citation>
    <scope>NUCLEOTIDE SEQUENCE [LARGE SCALE GENOMIC DNA]</scope>
</reference>
<dbReference type="VEuPathDB" id="CryptoDB:Vbra_170"/>
<sequence length="68" mass="7875">MSRPTTIKTTIMPSNPKMTDIGSIKTMSVSTNTTKIKSLTALHRSKDRQHHQRYRRPLKMPKMEKKPP</sequence>
<dbReference type="InParanoid" id="A0A0G4FSF2"/>
<feature type="compositionally biased region" description="Basic residues" evidence="1">
    <location>
        <begin position="43"/>
        <end position="59"/>
    </location>
</feature>
<dbReference type="Proteomes" id="UP000041254">
    <property type="component" value="Unassembled WGS sequence"/>
</dbReference>
<feature type="region of interest" description="Disordered" evidence="1">
    <location>
        <begin position="41"/>
        <end position="68"/>
    </location>
</feature>
<organism evidence="2 3">
    <name type="scientific">Vitrella brassicaformis (strain CCMP3155)</name>
    <dbReference type="NCBI Taxonomy" id="1169540"/>
    <lineage>
        <taxon>Eukaryota</taxon>
        <taxon>Sar</taxon>
        <taxon>Alveolata</taxon>
        <taxon>Colpodellida</taxon>
        <taxon>Vitrellaceae</taxon>
        <taxon>Vitrella</taxon>
    </lineage>
</organism>
<dbReference type="AlphaFoldDB" id="A0A0G4FSF2"/>
<feature type="region of interest" description="Disordered" evidence="1">
    <location>
        <begin position="1"/>
        <end position="22"/>
    </location>
</feature>
<evidence type="ECO:0000256" key="1">
    <source>
        <dbReference type="SAM" id="MobiDB-lite"/>
    </source>
</evidence>
<feature type="compositionally biased region" description="Polar residues" evidence="1">
    <location>
        <begin position="1"/>
        <end position="17"/>
    </location>
</feature>
<keyword evidence="3" id="KW-1185">Reference proteome</keyword>
<protein>
    <submittedName>
        <fullName evidence="2">Uncharacterized protein</fullName>
    </submittedName>
</protein>
<evidence type="ECO:0000313" key="2">
    <source>
        <dbReference type="EMBL" id="CEM17631.1"/>
    </source>
</evidence>
<name>A0A0G4FSF2_VITBC</name>
<proteinExistence type="predicted"/>
<gene>
    <name evidence="2" type="ORF">Vbra_170</name>
</gene>
<dbReference type="EMBL" id="CDMY01000492">
    <property type="protein sequence ID" value="CEM17631.1"/>
    <property type="molecule type" value="Genomic_DNA"/>
</dbReference>
<accession>A0A0G4FSF2</accession>
<evidence type="ECO:0000313" key="3">
    <source>
        <dbReference type="Proteomes" id="UP000041254"/>
    </source>
</evidence>